<dbReference type="InterPro" id="IPR028082">
    <property type="entry name" value="Peripla_BP_I"/>
</dbReference>
<sequence length="360" mass="38487">MVCRRGRIGAHRPQRGRSPAGVRSQVSERRPPTLEDVAARAGVSRATASRVVNDDPRVRAQARESVLAAIAHLGYLPNRAARSLVVREPDSVAVLIHEPDQRIFADPFFSGMLRGVSQRLADTPLQMVLLMGEPARDAGRMERYLRAGHTDGVIVVSAHRGDGLMAALSETRLPTVFVGRPLDPDSHFPFVDVDNQEGGRLAAARLLSRGCRRIGTVTGPLDMAAGLDRFAGWAEVLTEAGMTLEAVEHGDFTPQGGAEAMHRLLAAHPDLDGVFVASDLMALAAMGELQAAGRRVPDDVALVGFDASATASMTRPPLTTVTNPVAQMAVRATDLLMQLLRGERATSEIFPTHLVEGGTA</sequence>
<dbReference type="Gene3D" id="1.10.260.40">
    <property type="entry name" value="lambda repressor-like DNA-binding domains"/>
    <property type="match status" value="1"/>
</dbReference>
<dbReference type="Pfam" id="PF00356">
    <property type="entry name" value="LacI"/>
    <property type="match status" value="1"/>
</dbReference>
<feature type="domain" description="HTH lacI-type" evidence="5">
    <location>
        <begin position="32"/>
        <end position="86"/>
    </location>
</feature>
<dbReference type="SUPFAM" id="SSF47413">
    <property type="entry name" value="lambda repressor-like DNA-binding domains"/>
    <property type="match status" value="1"/>
</dbReference>
<dbReference type="SMART" id="SM00354">
    <property type="entry name" value="HTH_LACI"/>
    <property type="match status" value="1"/>
</dbReference>
<gene>
    <name evidence="6" type="ORF">FY030_06855</name>
</gene>
<evidence type="ECO:0000313" key="6">
    <source>
        <dbReference type="EMBL" id="QFG68469.1"/>
    </source>
</evidence>
<dbReference type="PROSITE" id="PS50932">
    <property type="entry name" value="HTH_LACI_2"/>
    <property type="match status" value="1"/>
</dbReference>
<keyword evidence="2" id="KW-0238">DNA-binding</keyword>
<dbReference type="PRINTS" id="PR00036">
    <property type="entry name" value="HTHLACI"/>
</dbReference>
<dbReference type="InterPro" id="IPR000843">
    <property type="entry name" value="HTH_LacI"/>
</dbReference>
<evidence type="ECO:0000256" key="3">
    <source>
        <dbReference type="ARBA" id="ARBA00023163"/>
    </source>
</evidence>
<dbReference type="Pfam" id="PF13377">
    <property type="entry name" value="Peripla_BP_3"/>
    <property type="match status" value="1"/>
</dbReference>
<keyword evidence="3" id="KW-0804">Transcription</keyword>
<name>A0A5J6V3L2_9MICO</name>
<evidence type="ECO:0000313" key="7">
    <source>
        <dbReference type="Proteomes" id="UP000326546"/>
    </source>
</evidence>
<dbReference type="CDD" id="cd01392">
    <property type="entry name" value="HTH_LacI"/>
    <property type="match status" value="1"/>
</dbReference>
<dbReference type="GO" id="GO:0003700">
    <property type="term" value="F:DNA-binding transcription factor activity"/>
    <property type="evidence" value="ECO:0007669"/>
    <property type="project" value="TreeGrafter"/>
</dbReference>
<dbReference type="PANTHER" id="PTHR30146">
    <property type="entry name" value="LACI-RELATED TRANSCRIPTIONAL REPRESSOR"/>
    <property type="match status" value="1"/>
</dbReference>
<accession>A0A5J6V3L2</accession>
<dbReference type="PANTHER" id="PTHR30146:SF109">
    <property type="entry name" value="HTH-TYPE TRANSCRIPTIONAL REGULATOR GALS"/>
    <property type="match status" value="1"/>
</dbReference>
<evidence type="ECO:0000256" key="4">
    <source>
        <dbReference type="SAM" id="MobiDB-lite"/>
    </source>
</evidence>
<dbReference type="OrthoDB" id="4268837at2"/>
<evidence type="ECO:0000259" key="5">
    <source>
        <dbReference type="PROSITE" id="PS50932"/>
    </source>
</evidence>
<dbReference type="Proteomes" id="UP000326546">
    <property type="component" value="Chromosome"/>
</dbReference>
<evidence type="ECO:0000256" key="2">
    <source>
        <dbReference type="ARBA" id="ARBA00023125"/>
    </source>
</evidence>
<reference evidence="6 7" key="1">
    <citation type="submission" date="2019-09" db="EMBL/GenBank/DDBJ databases">
        <title>Serinicoccus pratensis sp. nov., isolated from meadow soil.</title>
        <authorList>
            <person name="Zhang W."/>
        </authorList>
    </citation>
    <scope>NUCLEOTIDE SEQUENCE [LARGE SCALE GENOMIC DNA]</scope>
    <source>
        <strain evidence="6 7">W204</strain>
    </source>
</reference>
<keyword evidence="7" id="KW-1185">Reference proteome</keyword>
<evidence type="ECO:0000256" key="1">
    <source>
        <dbReference type="ARBA" id="ARBA00023015"/>
    </source>
</evidence>
<proteinExistence type="predicted"/>
<organism evidence="6 7">
    <name type="scientific">Ornithinimicrobium pratense</name>
    <dbReference type="NCBI Taxonomy" id="2593973"/>
    <lineage>
        <taxon>Bacteria</taxon>
        <taxon>Bacillati</taxon>
        <taxon>Actinomycetota</taxon>
        <taxon>Actinomycetes</taxon>
        <taxon>Micrococcales</taxon>
        <taxon>Ornithinimicrobiaceae</taxon>
        <taxon>Ornithinimicrobium</taxon>
    </lineage>
</organism>
<dbReference type="SUPFAM" id="SSF53822">
    <property type="entry name" value="Periplasmic binding protein-like I"/>
    <property type="match status" value="1"/>
</dbReference>
<dbReference type="InterPro" id="IPR010982">
    <property type="entry name" value="Lambda_DNA-bd_dom_sf"/>
</dbReference>
<feature type="region of interest" description="Disordered" evidence="4">
    <location>
        <begin position="1"/>
        <end position="34"/>
    </location>
</feature>
<dbReference type="PROSITE" id="PS00356">
    <property type="entry name" value="HTH_LACI_1"/>
    <property type="match status" value="1"/>
</dbReference>
<dbReference type="EMBL" id="CP044427">
    <property type="protein sequence ID" value="QFG68469.1"/>
    <property type="molecule type" value="Genomic_DNA"/>
</dbReference>
<feature type="compositionally biased region" description="Basic residues" evidence="4">
    <location>
        <begin position="1"/>
        <end position="15"/>
    </location>
</feature>
<dbReference type="Gene3D" id="3.40.50.2300">
    <property type="match status" value="2"/>
</dbReference>
<dbReference type="AlphaFoldDB" id="A0A5J6V3L2"/>
<dbReference type="RefSeq" id="WP_158060857.1">
    <property type="nucleotide sequence ID" value="NZ_CP044427.1"/>
</dbReference>
<dbReference type="CDD" id="cd06267">
    <property type="entry name" value="PBP1_LacI_sugar_binding-like"/>
    <property type="match status" value="1"/>
</dbReference>
<keyword evidence="1" id="KW-0805">Transcription regulation</keyword>
<protein>
    <submittedName>
        <fullName evidence="6">LacI family transcriptional regulator</fullName>
    </submittedName>
</protein>
<dbReference type="InterPro" id="IPR046335">
    <property type="entry name" value="LacI/GalR-like_sensor"/>
</dbReference>
<dbReference type="KEGG" id="serw:FY030_06855"/>
<dbReference type="GO" id="GO:0000976">
    <property type="term" value="F:transcription cis-regulatory region binding"/>
    <property type="evidence" value="ECO:0007669"/>
    <property type="project" value="TreeGrafter"/>
</dbReference>